<organism evidence="14 15">
    <name type="scientific">Pichia sorbitophila (strain ATCC MYA-4447 / BCRC 22081 / CBS 7064 / NBRC 10061 / NRRL Y-12695)</name>
    <name type="common">Hybrid yeast</name>
    <dbReference type="NCBI Taxonomy" id="559304"/>
    <lineage>
        <taxon>Eukaryota</taxon>
        <taxon>Fungi</taxon>
        <taxon>Dikarya</taxon>
        <taxon>Ascomycota</taxon>
        <taxon>Saccharomycotina</taxon>
        <taxon>Pichiomycetes</taxon>
        <taxon>Debaryomycetaceae</taxon>
        <taxon>Millerozyma</taxon>
    </lineage>
</organism>
<dbReference type="GO" id="GO:0016538">
    <property type="term" value="F:cyclin-dependent protein serine/threonine kinase regulator activity"/>
    <property type="evidence" value="ECO:0007669"/>
    <property type="project" value="InterPro"/>
</dbReference>
<keyword evidence="9" id="KW-0804">Transcription</keyword>
<evidence type="ECO:0000256" key="1">
    <source>
        <dbReference type="ARBA" id="ARBA00004123"/>
    </source>
</evidence>
<dbReference type="InParanoid" id="G8YKP2"/>
<dbReference type="Pfam" id="PF00134">
    <property type="entry name" value="Cyclin_N"/>
    <property type="match status" value="1"/>
</dbReference>
<evidence type="ECO:0000256" key="5">
    <source>
        <dbReference type="ARBA" id="ARBA00022491"/>
    </source>
</evidence>
<reference evidence="14 15" key="1">
    <citation type="journal article" date="2012" name="G3 (Bethesda)">
        <title>Pichia sorbitophila, an interspecies yeast hybrid reveals early steps of genome resolution following polyploidization.</title>
        <authorList>
            <person name="Leh Louis V."/>
            <person name="Despons L."/>
            <person name="Friedrich A."/>
            <person name="Martin T."/>
            <person name="Durrens P."/>
            <person name="Casaregola S."/>
            <person name="Neuveglise C."/>
            <person name="Fairhead C."/>
            <person name="Marck C."/>
            <person name="Cruz J.A."/>
            <person name="Straub M.L."/>
            <person name="Kugler V."/>
            <person name="Sacerdot C."/>
            <person name="Uzunov Z."/>
            <person name="Thierry A."/>
            <person name="Weiss S."/>
            <person name="Bleykasten C."/>
            <person name="De Montigny J."/>
            <person name="Jacques N."/>
            <person name="Jung P."/>
            <person name="Lemaire M."/>
            <person name="Mallet S."/>
            <person name="Morel G."/>
            <person name="Richard G.F."/>
            <person name="Sarkar A."/>
            <person name="Savel G."/>
            <person name="Schacherer J."/>
            <person name="Seret M.L."/>
            <person name="Talla E."/>
            <person name="Samson G."/>
            <person name="Jubin C."/>
            <person name="Poulain J."/>
            <person name="Vacherie B."/>
            <person name="Barbe V."/>
            <person name="Pelletier E."/>
            <person name="Sherman D.J."/>
            <person name="Westhof E."/>
            <person name="Weissenbach J."/>
            <person name="Baret P.V."/>
            <person name="Wincker P."/>
            <person name="Gaillardin C."/>
            <person name="Dujon B."/>
            <person name="Souciet J.L."/>
        </authorList>
    </citation>
    <scope>NUCLEOTIDE SEQUENCE [LARGE SCALE GENOMIC DNA]</scope>
    <source>
        <strain evidence="15">ATCC MYA-4447 / BCRC 22081 / CBS 7064 / NBRC 10061 / NRRL Y-12695</strain>
    </source>
</reference>
<dbReference type="HOGENOM" id="CLU_034754_2_1_1"/>
<keyword evidence="6" id="KW-0805">Transcription regulation</keyword>
<dbReference type="InterPro" id="IPR036915">
    <property type="entry name" value="Cyclin-like_sf"/>
</dbReference>
<dbReference type="FunFam" id="1.10.472.10:FF:000077">
    <property type="entry name" value="RNA polymerase II holoenzyme cyclin-like subunit"/>
    <property type="match status" value="1"/>
</dbReference>
<dbReference type="GO" id="GO:0006357">
    <property type="term" value="P:regulation of transcription by RNA polymerase II"/>
    <property type="evidence" value="ECO:0007669"/>
    <property type="project" value="InterPro"/>
</dbReference>
<comment type="subunit">
    <text evidence="3">Component of the SRB8-11 complex, a regulatory module of the Mediator complex.</text>
</comment>
<keyword evidence="8" id="KW-0010">Activator</keyword>
<feature type="domain" description="Cyclin-like" evidence="13">
    <location>
        <begin position="59"/>
        <end position="148"/>
    </location>
</feature>
<evidence type="ECO:0000256" key="12">
    <source>
        <dbReference type="RuleBase" id="RU000383"/>
    </source>
</evidence>
<evidence type="ECO:0000256" key="7">
    <source>
        <dbReference type="ARBA" id="ARBA00023127"/>
    </source>
</evidence>
<dbReference type="GO" id="GO:0005634">
    <property type="term" value="C:nucleus"/>
    <property type="evidence" value="ECO:0007669"/>
    <property type="project" value="UniProtKB-SubCell"/>
</dbReference>
<dbReference type="SMART" id="SM00385">
    <property type="entry name" value="CYCLIN"/>
    <property type="match status" value="1"/>
</dbReference>
<evidence type="ECO:0000256" key="10">
    <source>
        <dbReference type="ARBA" id="ARBA00023242"/>
    </source>
</evidence>
<protein>
    <recommendedName>
        <fullName evidence="4">RNA polymerase II holoenzyme cyclin-like subunit</fullName>
    </recommendedName>
</protein>
<keyword evidence="15" id="KW-1185">Reference proteome</keyword>
<dbReference type="STRING" id="559304.G8YKP2"/>
<gene>
    <name evidence="14" type="primary">Piso0_001398</name>
    <name evidence="14" type="ORF">GNLVRS01_PISO0F05615g</name>
</gene>
<keyword evidence="7 12" id="KW-0195">Cyclin</keyword>
<dbReference type="SUPFAM" id="SSF47954">
    <property type="entry name" value="Cyclin-like"/>
    <property type="match status" value="2"/>
</dbReference>
<dbReference type="AlphaFoldDB" id="G8YKP2"/>
<sequence length="352" mass="40970">MSADYWSSSQRTKWQFNRQTLLDYRRKLLILERKMIHSGLIKDYPYVNYDWNMRIYLHNLIVKLGRRLNIRQVVLATAEVYLTRFLTKVSVKEVNVYLLVAACVYASCKIEECPQHIRLIVSEARSLWPEYIPHDTAKLAEFEFYLLEEMNLYLILHHPYRSLLQIQTFLKENYDTYAFVLTDDELQNSWSLISDSYITDLHLLYPPHIIAITVIYITIVLKKNSSSLKSNGNSVSIGADVNEKPQSGAIDSQNDPSAMEIEDLMTLSSSNPQEEPLAQTVSGATQLEVKSLSKIDRDTIRINKFMKFLNHSHINLDEVAESIQDMVNLYVVWNHYNENLVKKSLHRMLTNT</sequence>
<evidence type="ECO:0000313" key="15">
    <source>
        <dbReference type="Proteomes" id="UP000005222"/>
    </source>
</evidence>
<evidence type="ECO:0000256" key="8">
    <source>
        <dbReference type="ARBA" id="ARBA00023159"/>
    </source>
</evidence>
<dbReference type="PANTHER" id="PTHR10026">
    <property type="entry name" value="CYCLIN"/>
    <property type="match status" value="1"/>
</dbReference>
<dbReference type="OMA" id="DDGPRYW"/>
<dbReference type="InterPro" id="IPR013763">
    <property type="entry name" value="Cyclin-like_dom"/>
</dbReference>
<dbReference type="eggNOG" id="KOG0794">
    <property type="taxonomic scope" value="Eukaryota"/>
</dbReference>
<name>G8YKP2_PICSO</name>
<evidence type="ECO:0000256" key="9">
    <source>
        <dbReference type="ARBA" id="ARBA00023163"/>
    </source>
</evidence>
<dbReference type="EMBL" id="FO082054">
    <property type="protein sequence ID" value="CCE88626.1"/>
    <property type="molecule type" value="Genomic_DNA"/>
</dbReference>
<keyword evidence="5" id="KW-0678">Repressor</keyword>
<dbReference type="OrthoDB" id="10266018at2759"/>
<comment type="subcellular location">
    <subcellularLocation>
        <location evidence="1">Nucleus</location>
    </subcellularLocation>
</comment>
<accession>G8YKP2</accession>
<evidence type="ECO:0000256" key="6">
    <source>
        <dbReference type="ARBA" id="ARBA00023015"/>
    </source>
</evidence>
<evidence type="ECO:0000256" key="3">
    <source>
        <dbReference type="ARBA" id="ARBA00011612"/>
    </source>
</evidence>
<evidence type="ECO:0000313" key="14">
    <source>
        <dbReference type="EMBL" id="CCE88626.1"/>
    </source>
</evidence>
<dbReference type="PIRSF" id="PIRSF028758">
    <property type="entry name" value="Cyclin, C/H/G types"/>
    <property type="match status" value="1"/>
</dbReference>
<dbReference type="Gene3D" id="1.10.472.10">
    <property type="entry name" value="Cyclin-like"/>
    <property type="match status" value="2"/>
</dbReference>
<dbReference type="CDD" id="cd20546">
    <property type="entry name" value="CYCLIN_SpCG1C_ScCTK2-like_rpt2"/>
    <property type="match status" value="1"/>
</dbReference>
<evidence type="ECO:0000256" key="2">
    <source>
        <dbReference type="ARBA" id="ARBA00008638"/>
    </source>
</evidence>
<keyword evidence="10" id="KW-0539">Nucleus</keyword>
<comment type="function">
    <text evidence="11">Component of the SRB8-11 complex. The SRB8-11 complex is a regulatory module of the Mediator complex which is itself involved in regulation of basal and activated RNA polymerase II-dependent transcription. The SRB8-11 complex may be involved in the transcriptional repression of a subset of genes regulated by Mediator. It may inhibit the association of the Mediator complex with RNA polymerase II to form the holoenzyme complex. The SRB8-11 complex phosphorylates the C-terminal domain (CTD) of the largest subunit of RNA polymerase II.</text>
</comment>
<comment type="similarity">
    <text evidence="2">Belongs to the cyclin family. Cyclin C subfamily.</text>
</comment>
<evidence type="ECO:0000256" key="11">
    <source>
        <dbReference type="ARBA" id="ARBA00025278"/>
    </source>
</evidence>
<evidence type="ECO:0000256" key="4">
    <source>
        <dbReference type="ARBA" id="ARBA00014912"/>
    </source>
</evidence>
<dbReference type="InterPro" id="IPR043198">
    <property type="entry name" value="Cyclin/Ssn8"/>
</dbReference>
<evidence type="ECO:0000259" key="13">
    <source>
        <dbReference type="SMART" id="SM00385"/>
    </source>
</evidence>
<dbReference type="CDD" id="cd20513">
    <property type="entry name" value="CYCLIN_CCNC_rpt1"/>
    <property type="match status" value="1"/>
</dbReference>
<dbReference type="FunCoup" id="G8YKP2">
    <property type="interactions" value="1558"/>
</dbReference>
<dbReference type="Proteomes" id="UP000005222">
    <property type="component" value="Chromosome F"/>
</dbReference>
<dbReference type="InterPro" id="IPR006671">
    <property type="entry name" value="Cyclin_N"/>
</dbReference>
<proteinExistence type="inferred from homology"/>